<evidence type="ECO:0000313" key="1">
    <source>
        <dbReference type="EMBL" id="NDV31276.1"/>
    </source>
</evidence>
<dbReference type="EMBL" id="GIBP01002307">
    <property type="protein sequence ID" value="NDV31276.1"/>
    <property type="molecule type" value="Transcribed_RNA"/>
</dbReference>
<protein>
    <submittedName>
        <fullName evidence="1">Uncharacterized protein</fullName>
    </submittedName>
</protein>
<dbReference type="AlphaFoldDB" id="A0A6B2L2U8"/>
<reference evidence="1" key="1">
    <citation type="journal article" date="2020" name="J. Eukaryot. Microbiol.">
        <title>De novo Sequencing, Assembly and Annotation of the Transcriptome for the Free-Living Testate Amoeba Arcella intermedia.</title>
        <authorList>
            <person name="Ribeiro G.M."/>
            <person name="Porfirio-Sousa A.L."/>
            <person name="Maurer-Alcala X.X."/>
            <person name="Katz L.A."/>
            <person name="Lahr D.J.G."/>
        </authorList>
    </citation>
    <scope>NUCLEOTIDE SEQUENCE</scope>
</reference>
<dbReference type="SMART" id="SM00368">
    <property type="entry name" value="LRR_RI"/>
    <property type="match status" value="8"/>
</dbReference>
<dbReference type="SUPFAM" id="SSF52047">
    <property type="entry name" value="RNI-like"/>
    <property type="match status" value="2"/>
</dbReference>
<dbReference type="Gene3D" id="3.80.10.10">
    <property type="entry name" value="Ribonuclease Inhibitor"/>
    <property type="match status" value="4"/>
</dbReference>
<dbReference type="InterPro" id="IPR001611">
    <property type="entry name" value="Leu-rich_rpt"/>
</dbReference>
<dbReference type="PANTHER" id="PTHR24114">
    <property type="entry name" value="LEUCINE RICH REPEAT FAMILY PROTEIN"/>
    <property type="match status" value="1"/>
</dbReference>
<name>A0A6B2L2U8_9EUKA</name>
<sequence length="439" mass="48701">MCEMFQTNITLTNLNIFFNNFGDECSTLIGKMIKSNSCLSSLNIAGCKIGAGAKSIFKALKSNCSITSLDISRNDLTSDSVNSISEFISSSCSLTLLNIRSNRIEISKSLINSLKSNSTLKNLILSSNVIGGYLFNEMRAISEVFGEYLKSNSTLTSLDISENYTGFGDISKSMFQALKYNHTLSTLLIRRNKLTIDHVKILSESLQSNSTLTVLDLGDNKIGNDGVNYILDSLHSNHTLTDLSIDWTFYENTASICEFLKSNLSLKRFSIGINGIDNKAGKSIFESLQSNSTLLTLNLSGNNINDEGVKLISEIKLNSLSTLELSYNMITNEAATSIEKLIKLNSTLTKLSYGCKNPHAPITMPTYLKELLKSNEIAMKISLWPKSIHQFPGQIQNILQVLLIIFDQMRIPKDLSTHILKHLLNLWANNSIFLLINDK</sequence>
<proteinExistence type="predicted"/>
<organism evidence="1">
    <name type="scientific">Arcella intermedia</name>
    <dbReference type="NCBI Taxonomy" id="1963864"/>
    <lineage>
        <taxon>Eukaryota</taxon>
        <taxon>Amoebozoa</taxon>
        <taxon>Tubulinea</taxon>
        <taxon>Elardia</taxon>
        <taxon>Arcellinida</taxon>
        <taxon>Sphaerothecina</taxon>
        <taxon>Arcellidae</taxon>
        <taxon>Arcella</taxon>
    </lineage>
</organism>
<dbReference type="InterPro" id="IPR052394">
    <property type="entry name" value="LRR-containing"/>
</dbReference>
<dbReference type="Pfam" id="PF13516">
    <property type="entry name" value="LRR_6"/>
    <property type="match status" value="6"/>
</dbReference>
<dbReference type="InterPro" id="IPR032675">
    <property type="entry name" value="LRR_dom_sf"/>
</dbReference>
<dbReference type="PANTHER" id="PTHR24114:SF2">
    <property type="entry name" value="F-BOX DOMAIN-CONTAINING PROTEIN-RELATED"/>
    <property type="match status" value="1"/>
</dbReference>
<accession>A0A6B2L2U8</accession>